<dbReference type="GO" id="GO:0005634">
    <property type="term" value="C:nucleus"/>
    <property type="evidence" value="ECO:0007669"/>
    <property type="project" value="TreeGrafter"/>
</dbReference>
<evidence type="ECO:0000256" key="3">
    <source>
        <dbReference type="ARBA" id="ARBA00022712"/>
    </source>
</evidence>
<dbReference type="Proteomes" id="UP001428341">
    <property type="component" value="Unassembled WGS sequence"/>
</dbReference>
<proteinExistence type="inferred from homology"/>
<feature type="compositionally biased region" description="Basic and acidic residues" evidence="8">
    <location>
        <begin position="214"/>
        <end position="224"/>
    </location>
</feature>
<organism evidence="9 10">
    <name type="scientific">Citrus x changshan-huyou</name>
    <dbReference type="NCBI Taxonomy" id="2935761"/>
    <lineage>
        <taxon>Eukaryota</taxon>
        <taxon>Viridiplantae</taxon>
        <taxon>Streptophyta</taxon>
        <taxon>Embryophyta</taxon>
        <taxon>Tracheophyta</taxon>
        <taxon>Spermatophyta</taxon>
        <taxon>Magnoliopsida</taxon>
        <taxon>eudicotyledons</taxon>
        <taxon>Gunneridae</taxon>
        <taxon>Pentapetalae</taxon>
        <taxon>rosids</taxon>
        <taxon>malvids</taxon>
        <taxon>Sapindales</taxon>
        <taxon>Rutaceae</taxon>
        <taxon>Aurantioideae</taxon>
        <taxon>Citrus</taxon>
    </lineage>
</organism>
<comment type="caution">
    <text evidence="9">The sequence shown here is derived from an EMBL/GenBank/DDBJ whole genome shotgun (WGS) entry which is preliminary data.</text>
</comment>
<keyword evidence="7" id="KW-0378">Hydrolase</keyword>
<evidence type="ECO:0000256" key="7">
    <source>
        <dbReference type="RuleBase" id="RU363015"/>
    </source>
</evidence>
<evidence type="ECO:0000256" key="5">
    <source>
        <dbReference type="ARBA" id="ARBA00047718"/>
    </source>
</evidence>
<evidence type="ECO:0000256" key="6">
    <source>
        <dbReference type="ARBA" id="ARBA00049153"/>
    </source>
</evidence>
<comment type="function">
    <text evidence="4 7">Cytokinin-activating enzyme working in the direct activation pathway. Phosphoribohydrolase that converts inactive cytokinin nucleotides to the biologically active free-base forms.</text>
</comment>
<comment type="catalytic activity">
    <reaction evidence="6 7">
        <text>9-ribosyl-trans-zeatin 5'-phosphate + H2O = trans-zeatin + D-ribose 5-phosphate</text>
        <dbReference type="Rhea" id="RHEA:48564"/>
        <dbReference type="ChEBI" id="CHEBI:15377"/>
        <dbReference type="ChEBI" id="CHEBI:16522"/>
        <dbReference type="ChEBI" id="CHEBI:78346"/>
        <dbReference type="ChEBI" id="CHEBI:87947"/>
        <dbReference type="EC" id="3.2.2.n1"/>
    </reaction>
</comment>
<dbReference type="SUPFAM" id="SSF102405">
    <property type="entry name" value="MCP/YpsA-like"/>
    <property type="match status" value="1"/>
</dbReference>
<evidence type="ECO:0000256" key="4">
    <source>
        <dbReference type="ARBA" id="ARBA00024884"/>
    </source>
</evidence>
<dbReference type="EMBL" id="JBCGBO010000025">
    <property type="protein sequence ID" value="KAK9174946.1"/>
    <property type="molecule type" value="Genomic_DNA"/>
</dbReference>
<evidence type="ECO:0000256" key="2">
    <source>
        <dbReference type="ARBA" id="ARBA00012205"/>
    </source>
</evidence>
<accession>A0AAP0LH15</accession>
<sequence>MAASSSKQFKNICVLSGYHYGKYKEFVQAAVDLGRVIAERKLHLVYGGGERGLSRLVSEAVFTRGSQVLGIIPKPMKPLVCLSGPPIGEELVVSSMQERLSEMMNHADAFIFLPGDLATFEALITFASWAHLNIHKKPIGLLNVNNFYDGLLTFINHAIKNHFVPHSVKKLFISASTTNELLDLLQAYTPEPDPKTFALNWSTNDDSGNSSSNKKRDLDLTLRL</sequence>
<evidence type="ECO:0000313" key="9">
    <source>
        <dbReference type="EMBL" id="KAK9174946.1"/>
    </source>
</evidence>
<dbReference type="InterPro" id="IPR031100">
    <property type="entry name" value="LOG_fam"/>
</dbReference>
<dbReference type="NCBIfam" id="TIGR00730">
    <property type="entry name" value="Rossman fold protein, TIGR00730 family"/>
    <property type="match status" value="1"/>
</dbReference>
<dbReference type="PANTHER" id="PTHR31223">
    <property type="entry name" value="LOG FAMILY PROTEIN YJL055W"/>
    <property type="match status" value="1"/>
</dbReference>
<dbReference type="AlphaFoldDB" id="A0AAP0LH15"/>
<gene>
    <name evidence="9" type="ORF">WN944_026950</name>
</gene>
<protein>
    <recommendedName>
        <fullName evidence="2 7">Cytokinin riboside 5'-monophosphate phosphoribohydrolase</fullName>
        <ecNumber evidence="2 7">3.2.2.n1</ecNumber>
    </recommendedName>
</protein>
<keyword evidence="10" id="KW-1185">Reference proteome</keyword>
<dbReference type="PANTHER" id="PTHR31223:SF70">
    <property type="entry name" value="LOG FAMILY PROTEIN YJL055W"/>
    <property type="match status" value="1"/>
</dbReference>
<evidence type="ECO:0000313" key="10">
    <source>
        <dbReference type="Proteomes" id="UP001428341"/>
    </source>
</evidence>
<reference evidence="9 10" key="1">
    <citation type="submission" date="2024-05" db="EMBL/GenBank/DDBJ databases">
        <title>Haplotype-resolved chromosome-level genome assembly of Huyou (Citrus changshanensis).</title>
        <authorList>
            <person name="Miao C."/>
            <person name="Chen W."/>
            <person name="Wu Y."/>
            <person name="Wang L."/>
            <person name="Zhao S."/>
            <person name="Grierson D."/>
            <person name="Xu C."/>
            <person name="Chen K."/>
        </authorList>
    </citation>
    <scope>NUCLEOTIDE SEQUENCE [LARGE SCALE GENOMIC DNA]</scope>
    <source>
        <strain evidence="9">01-14</strain>
        <tissue evidence="9">Leaf</tissue>
    </source>
</reference>
<comment type="catalytic activity">
    <reaction evidence="5 7">
        <text>N(6)-(dimethylallyl)adenosine 5'-phosphate + H2O = N(6)-dimethylallyladenine + D-ribose 5-phosphate</text>
        <dbReference type="Rhea" id="RHEA:48560"/>
        <dbReference type="ChEBI" id="CHEBI:15377"/>
        <dbReference type="ChEBI" id="CHEBI:17660"/>
        <dbReference type="ChEBI" id="CHEBI:57526"/>
        <dbReference type="ChEBI" id="CHEBI:78346"/>
        <dbReference type="EC" id="3.2.2.n1"/>
    </reaction>
</comment>
<dbReference type="Pfam" id="PF03641">
    <property type="entry name" value="Lysine_decarbox"/>
    <property type="match status" value="1"/>
</dbReference>
<comment type="similarity">
    <text evidence="1 7">Belongs to the LOG family.</text>
</comment>
<dbReference type="GO" id="GO:0016799">
    <property type="term" value="F:hydrolase activity, hydrolyzing N-glycosyl compounds"/>
    <property type="evidence" value="ECO:0007669"/>
    <property type="project" value="TreeGrafter"/>
</dbReference>
<feature type="compositionally biased region" description="Low complexity" evidence="8">
    <location>
        <begin position="201"/>
        <end position="212"/>
    </location>
</feature>
<dbReference type="InterPro" id="IPR005269">
    <property type="entry name" value="LOG"/>
</dbReference>
<keyword evidence="3 7" id="KW-0203">Cytokinin biosynthesis</keyword>
<feature type="region of interest" description="Disordered" evidence="8">
    <location>
        <begin position="201"/>
        <end position="224"/>
    </location>
</feature>
<dbReference type="EC" id="3.2.2.n1" evidence="2 7"/>
<dbReference type="GO" id="GO:0009691">
    <property type="term" value="P:cytokinin biosynthetic process"/>
    <property type="evidence" value="ECO:0007669"/>
    <property type="project" value="UniProtKB-UniRule"/>
</dbReference>
<name>A0AAP0LH15_9ROSI</name>
<dbReference type="GO" id="GO:0005829">
    <property type="term" value="C:cytosol"/>
    <property type="evidence" value="ECO:0007669"/>
    <property type="project" value="UniProtKB-ARBA"/>
</dbReference>
<evidence type="ECO:0000256" key="1">
    <source>
        <dbReference type="ARBA" id="ARBA00006763"/>
    </source>
</evidence>
<dbReference type="Gene3D" id="3.40.50.450">
    <property type="match status" value="1"/>
</dbReference>
<evidence type="ECO:0000256" key="8">
    <source>
        <dbReference type="SAM" id="MobiDB-lite"/>
    </source>
</evidence>